<sequence>MTQTTFLNETTPFPSETRNQIEYLCCSYQDEKELIELSRNFVKDQYSKLGYIGYNTDFDRLFDFDGYSRYFIAINKNREILATSRVVWRGPHQLPIEYAFRSDTNEKIEFEKGNIAEMNSFAAVSMSAGFRVLSLSTDFLLEKDFDATYGLFDTEKPAMGKLYNRIGAIKSTAHNYSIYFPDYGKLFHGKIIPTNWEIQVSDKAKIIAKK</sequence>
<proteinExistence type="predicted"/>
<dbReference type="AlphaFoldDB" id="A0A2N0B2Q7"/>
<comment type="caution">
    <text evidence="1">The sequence shown here is derived from an EMBL/GenBank/DDBJ whole genome shotgun (WGS) entry which is preliminary data.</text>
</comment>
<organism evidence="1">
    <name type="scientific">Leptospira ellisii</name>
    <dbReference type="NCBI Taxonomy" id="2023197"/>
    <lineage>
        <taxon>Bacteria</taxon>
        <taxon>Pseudomonadati</taxon>
        <taxon>Spirochaetota</taxon>
        <taxon>Spirochaetia</taxon>
        <taxon>Leptospirales</taxon>
        <taxon>Leptospiraceae</taxon>
        <taxon>Leptospira</taxon>
    </lineage>
</organism>
<accession>A0A2N0B2Q7</accession>
<dbReference type="EMBL" id="NPEF01000504">
    <property type="protein sequence ID" value="PJZ90826.1"/>
    <property type="molecule type" value="Genomic_DNA"/>
</dbReference>
<dbReference type="Gene3D" id="3.40.630.30">
    <property type="match status" value="1"/>
</dbReference>
<evidence type="ECO:0000313" key="1">
    <source>
        <dbReference type="EMBL" id="PJZ90826.1"/>
    </source>
</evidence>
<name>A0A2N0B2Q7_9LEPT</name>
<dbReference type="NCBIfam" id="NF047533">
    <property type="entry name" value="LBL_2463_fam"/>
    <property type="match status" value="1"/>
</dbReference>
<gene>
    <name evidence="1" type="ORF">CH379_22115</name>
</gene>
<dbReference type="OrthoDB" id="342672at2"/>
<reference evidence="1" key="1">
    <citation type="submission" date="2017-07" db="EMBL/GenBank/DDBJ databases">
        <title>Leptospira spp. isolated from tropical soils.</title>
        <authorList>
            <person name="Thibeaux R."/>
            <person name="Iraola G."/>
            <person name="Ferres I."/>
            <person name="Bierque E."/>
            <person name="Girault D."/>
            <person name="Soupe-Gilbert M.-E."/>
            <person name="Picardeau M."/>
            <person name="Goarant C."/>
        </authorList>
    </citation>
    <scope>NUCLEOTIDE SEQUENCE [LARGE SCALE GENOMIC DNA]</scope>
    <source>
        <strain evidence="1">ATI7-C-A5</strain>
    </source>
</reference>
<protein>
    <submittedName>
        <fullName evidence="1">Uncharacterized protein</fullName>
    </submittedName>
</protein>